<comment type="caution">
    <text evidence="2">The sequence shown here is derived from an EMBL/GenBank/DDBJ whole genome shotgun (WGS) entry which is preliminary data.</text>
</comment>
<keyword evidence="1" id="KW-0472">Membrane</keyword>
<dbReference type="Proteomes" id="UP000799777">
    <property type="component" value="Unassembled WGS sequence"/>
</dbReference>
<dbReference type="OrthoDB" id="5382699at2759"/>
<feature type="transmembrane region" description="Helical" evidence="1">
    <location>
        <begin position="338"/>
        <end position="361"/>
    </location>
</feature>
<feature type="transmembrane region" description="Helical" evidence="1">
    <location>
        <begin position="367"/>
        <end position="391"/>
    </location>
</feature>
<proteinExistence type="predicted"/>
<evidence type="ECO:0000313" key="3">
    <source>
        <dbReference type="Proteomes" id="UP000799777"/>
    </source>
</evidence>
<protein>
    <submittedName>
        <fullName evidence="2">Uncharacterized protein</fullName>
    </submittedName>
</protein>
<accession>A0A9P4H0T0</accession>
<dbReference type="EMBL" id="ML978246">
    <property type="protein sequence ID" value="KAF2026293.1"/>
    <property type="molecule type" value="Genomic_DNA"/>
</dbReference>
<organism evidence="2 3">
    <name type="scientific">Setomelanomma holmii</name>
    <dbReference type="NCBI Taxonomy" id="210430"/>
    <lineage>
        <taxon>Eukaryota</taxon>
        <taxon>Fungi</taxon>
        <taxon>Dikarya</taxon>
        <taxon>Ascomycota</taxon>
        <taxon>Pezizomycotina</taxon>
        <taxon>Dothideomycetes</taxon>
        <taxon>Pleosporomycetidae</taxon>
        <taxon>Pleosporales</taxon>
        <taxon>Pleosporineae</taxon>
        <taxon>Phaeosphaeriaceae</taxon>
        <taxon>Setomelanomma</taxon>
    </lineage>
</organism>
<dbReference type="AlphaFoldDB" id="A0A9P4H0T0"/>
<keyword evidence="1" id="KW-0812">Transmembrane</keyword>
<keyword evidence="3" id="KW-1185">Reference proteome</keyword>
<sequence length="466" mass="51236">MPEYPHLESSNPNYYDFTLNTSTIPSVEADTTYFEAGNMQYKQWTGRAKRIRDAGSPEYCSGNLSVALAGVGEAYRASASGSTSLLTLLPTAGALIGAPAKELWVLYKLVPLAGFLSSVLSLGGSIVPHQVSDYASLEDFSYNDMPNNNATDGMLRRRVSGKTWSDQFELDVQQIAEHFADQVYARAMDLRGSSKTWKIGLGICGLIVCVLLICGACYMLSAGSIVVWWCEAENWAFTWYSITIFSSVFENYANTPFAKDWVMRISRAPHLRISTDAPWSLLSDQTTAQPVIDALKKGYNTESRVIMEHNVPWSASKDAFYVIISRGGVRRGHTILRLVSKSVSVAAFVVSTALFASSTLLQFQPAILVMALVLSAGIFGRVTAMWISAVIMRDRPVLHRIVKTKKEASVFMEAILRREGMVCEVLGHVIVNGRCVKRRSKLTWSTIFGVLAKPFDVSSIAVVSSA</sequence>
<keyword evidence="1" id="KW-1133">Transmembrane helix</keyword>
<gene>
    <name evidence="2" type="ORF">EK21DRAFT_74485</name>
</gene>
<feature type="transmembrane region" description="Helical" evidence="1">
    <location>
        <begin position="199"/>
        <end position="229"/>
    </location>
</feature>
<feature type="transmembrane region" description="Helical" evidence="1">
    <location>
        <begin position="235"/>
        <end position="253"/>
    </location>
</feature>
<reference evidence="2" key="1">
    <citation type="journal article" date="2020" name="Stud. Mycol.">
        <title>101 Dothideomycetes genomes: a test case for predicting lifestyles and emergence of pathogens.</title>
        <authorList>
            <person name="Haridas S."/>
            <person name="Albert R."/>
            <person name="Binder M."/>
            <person name="Bloem J."/>
            <person name="Labutti K."/>
            <person name="Salamov A."/>
            <person name="Andreopoulos B."/>
            <person name="Baker S."/>
            <person name="Barry K."/>
            <person name="Bills G."/>
            <person name="Bluhm B."/>
            <person name="Cannon C."/>
            <person name="Castanera R."/>
            <person name="Culley D."/>
            <person name="Daum C."/>
            <person name="Ezra D."/>
            <person name="Gonzalez J."/>
            <person name="Henrissat B."/>
            <person name="Kuo A."/>
            <person name="Liang C."/>
            <person name="Lipzen A."/>
            <person name="Lutzoni F."/>
            <person name="Magnuson J."/>
            <person name="Mondo S."/>
            <person name="Nolan M."/>
            <person name="Ohm R."/>
            <person name="Pangilinan J."/>
            <person name="Park H.-J."/>
            <person name="Ramirez L."/>
            <person name="Alfaro M."/>
            <person name="Sun H."/>
            <person name="Tritt A."/>
            <person name="Yoshinaga Y."/>
            <person name="Zwiers L.-H."/>
            <person name="Turgeon B."/>
            <person name="Goodwin S."/>
            <person name="Spatafora J."/>
            <person name="Crous P."/>
            <person name="Grigoriev I."/>
        </authorList>
    </citation>
    <scope>NUCLEOTIDE SEQUENCE</scope>
    <source>
        <strain evidence="2">CBS 110217</strain>
    </source>
</reference>
<name>A0A9P4H0T0_9PLEO</name>
<evidence type="ECO:0000313" key="2">
    <source>
        <dbReference type="EMBL" id="KAF2026293.1"/>
    </source>
</evidence>
<evidence type="ECO:0000256" key="1">
    <source>
        <dbReference type="SAM" id="Phobius"/>
    </source>
</evidence>